<evidence type="ECO:0000313" key="2">
    <source>
        <dbReference type="EMBL" id="EMR03741.1"/>
    </source>
</evidence>
<feature type="chain" id="PRO_5004081814" evidence="1">
    <location>
        <begin position="23"/>
        <end position="114"/>
    </location>
</feature>
<keyword evidence="3" id="KW-1185">Reference proteome</keyword>
<gene>
    <name evidence="2" type="ORF">ADICEAN_01079</name>
</gene>
<protein>
    <submittedName>
        <fullName evidence="2">Uncharacterized protein</fullName>
    </submittedName>
</protein>
<dbReference type="RefSeq" id="WP_009194479.1">
    <property type="nucleotide sequence ID" value="NZ_AODQ01000018.1"/>
</dbReference>
<reference evidence="2 3" key="1">
    <citation type="journal article" date="2013" name="Genome Announc.">
        <title>Draft Genome Sequence of Cesiribacter andamanensis Strain AMV16T, Isolated from a Soil Sample from a Mud Volcano in the Andaman Islands, India.</title>
        <authorList>
            <person name="Shivaji S."/>
            <person name="Ara S."/>
            <person name="Begum Z."/>
            <person name="Srinivas T.N."/>
            <person name="Singh A."/>
            <person name="Kumar Pinnaka A."/>
        </authorList>
    </citation>
    <scope>NUCLEOTIDE SEQUENCE [LARGE SCALE GENOMIC DNA]</scope>
    <source>
        <strain evidence="2 3">AMV16</strain>
    </source>
</reference>
<accession>M7N959</accession>
<sequence length="114" mass="12878">MKPTFFALSLSLVLLAAAPLKAEKKPVLATEPTSSLAAAIPTEESLIIALDHTIWFQDVVYIHIYDSEEKPLINGAYSKEELASNQELKNLLRKSTRFLSIDNHHYYFMARKAE</sequence>
<dbReference type="AlphaFoldDB" id="M7N959"/>
<dbReference type="Proteomes" id="UP000011910">
    <property type="component" value="Unassembled WGS sequence"/>
</dbReference>
<proteinExistence type="predicted"/>
<evidence type="ECO:0000313" key="3">
    <source>
        <dbReference type="Proteomes" id="UP000011910"/>
    </source>
</evidence>
<comment type="caution">
    <text evidence="2">The sequence shown here is derived from an EMBL/GenBank/DDBJ whole genome shotgun (WGS) entry which is preliminary data.</text>
</comment>
<keyword evidence="1" id="KW-0732">Signal</keyword>
<evidence type="ECO:0000256" key="1">
    <source>
        <dbReference type="SAM" id="SignalP"/>
    </source>
</evidence>
<feature type="signal peptide" evidence="1">
    <location>
        <begin position="1"/>
        <end position="22"/>
    </location>
</feature>
<organism evidence="2 3">
    <name type="scientific">Cesiribacter andamanensis AMV16</name>
    <dbReference type="NCBI Taxonomy" id="1279009"/>
    <lineage>
        <taxon>Bacteria</taxon>
        <taxon>Pseudomonadati</taxon>
        <taxon>Bacteroidota</taxon>
        <taxon>Cytophagia</taxon>
        <taxon>Cytophagales</taxon>
        <taxon>Cesiribacteraceae</taxon>
        <taxon>Cesiribacter</taxon>
    </lineage>
</organism>
<name>M7N959_9BACT</name>
<dbReference type="EMBL" id="AODQ01000018">
    <property type="protein sequence ID" value="EMR03741.1"/>
    <property type="molecule type" value="Genomic_DNA"/>
</dbReference>